<evidence type="ECO:0000313" key="2">
    <source>
        <dbReference type="EMBL" id="QZN97486.1"/>
    </source>
</evidence>
<dbReference type="RefSeq" id="WP_222160523.1">
    <property type="nucleotide sequence ID" value="NZ_CP081864.1"/>
</dbReference>
<evidence type="ECO:0000256" key="1">
    <source>
        <dbReference type="SAM" id="MobiDB-lite"/>
    </source>
</evidence>
<dbReference type="InterPro" id="IPR025985">
    <property type="entry name" value="YnbE"/>
</dbReference>
<protein>
    <submittedName>
        <fullName evidence="2">YnbE family lipoprotein</fullName>
    </submittedName>
</protein>
<reference evidence="2 3" key="1">
    <citation type="submission" date="2021-08" db="EMBL/GenBank/DDBJ databases">
        <title>Culture and genomic analysis of Symbiopectobacterium purcellii sp. nov. gen. nov., isolated from the leafhopper Empoasca decipiens.</title>
        <authorList>
            <person name="Nadal-Jimenez P."/>
            <person name="Siozios S."/>
            <person name="Halliday N."/>
            <person name="Camara M."/>
            <person name="Hurst G.D.D."/>
        </authorList>
    </citation>
    <scope>NUCLEOTIDE SEQUENCE [LARGE SCALE GENOMIC DNA]</scope>
    <source>
        <strain evidence="2 3">SyEd1</strain>
    </source>
</reference>
<organism evidence="2 3">
    <name type="scientific">Symbiopectobacterium purcellii</name>
    <dbReference type="NCBI Taxonomy" id="2871826"/>
    <lineage>
        <taxon>Bacteria</taxon>
        <taxon>Pseudomonadati</taxon>
        <taxon>Pseudomonadota</taxon>
        <taxon>Gammaproteobacteria</taxon>
        <taxon>Enterobacterales</taxon>
        <taxon>Enterobacteriaceae</taxon>
    </lineage>
</organism>
<feature type="region of interest" description="Disordered" evidence="1">
    <location>
        <begin position="77"/>
        <end position="116"/>
    </location>
</feature>
<keyword evidence="2" id="KW-0449">Lipoprotein</keyword>
<proteinExistence type="predicted"/>
<gene>
    <name evidence="2" type="ORF">K6K13_09240</name>
</gene>
<dbReference type="EMBL" id="CP081864">
    <property type="protein sequence ID" value="QZN97486.1"/>
    <property type="molecule type" value="Genomic_DNA"/>
</dbReference>
<accession>A0ABX9AT06</accession>
<dbReference type="Pfam" id="PF13617">
    <property type="entry name" value="Lipoprotein_19"/>
    <property type="match status" value="1"/>
</dbReference>
<dbReference type="Proteomes" id="UP000825886">
    <property type="component" value="Chromosome"/>
</dbReference>
<evidence type="ECO:0000313" key="3">
    <source>
        <dbReference type="Proteomes" id="UP000825886"/>
    </source>
</evidence>
<keyword evidence="3" id="KW-1185">Reference proteome</keyword>
<feature type="compositionally biased region" description="Low complexity" evidence="1">
    <location>
        <begin position="100"/>
        <end position="116"/>
    </location>
</feature>
<name>A0ABX9AT06_9ENTR</name>
<sequence>MNKNNVRKLGCEHPRRRSASALYVAASLLTVLLAGCVPRIEVAAPTTPITINMNVRVEHDITIRADKDAARLLESGNNTAADAVSESESRVETTTREQTRAQTVVTTPAATAVQGH</sequence>
<feature type="compositionally biased region" description="Basic and acidic residues" evidence="1">
    <location>
        <begin position="87"/>
        <end position="99"/>
    </location>
</feature>